<evidence type="ECO:0000313" key="2">
    <source>
        <dbReference type="Proteomes" id="UP000241445"/>
    </source>
</evidence>
<name>A0A2H4P9M4_9CAUD</name>
<gene>
    <name evidence="1" type="ORF">PHIRE_FLUKE_33</name>
</gene>
<reference evidence="1 2" key="1">
    <citation type="submission" date="2017-10" db="EMBL/GenBank/DDBJ databases">
        <authorList>
            <person name="Schiebel J.G."/>
            <person name="Stoner T.H."/>
            <person name="Garlena R.A."/>
            <person name="Russell D.A."/>
            <person name="Pope W.H."/>
            <person name="Jacobs-Sera D."/>
            <person name="Hatfull G.F."/>
        </authorList>
    </citation>
    <scope>NUCLEOTIDE SEQUENCE [LARGE SCALE GENOMIC DNA]</scope>
</reference>
<dbReference type="Proteomes" id="UP000241445">
    <property type="component" value="Segment"/>
</dbReference>
<dbReference type="EMBL" id="MG198781">
    <property type="protein sequence ID" value="ATW58934.1"/>
    <property type="molecule type" value="Genomic_DNA"/>
</dbReference>
<protein>
    <submittedName>
        <fullName evidence="1">Uncharacterized protein</fullName>
    </submittedName>
</protein>
<sequence length="49" mass="5756">MECTCHLVDEKYWTTYYGAVEPGSMYEPNPDCPVHFPKNEKETKWNADT</sequence>
<organism evidence="1 2">
    <name type="scientific">Arthrobacter phage Fluke</name>
    <dbReference type="NCBI Taxonomy" id="2047865"/>
    <lineage>
        <taxon>Viruses</taxon>
        <taxon>Duplodnaviria</taxon>
        <taxon>Heunggongvirae</taxon>
        <taxon>Uroviricota</taxon>
        <taxon>Caudoviricetes</taxon>
        <taxon>Korravirus</taxon>
        <taxon>Korravirus glenn</taxon>
    </lineage>
</organism>
<accession>A0A2H4P9M4</accession>
<proteinExistence type="predicted"/>
<evidence type="ECO:0000313" key="1">
    <source>
        <dbReference type="EMBL" id="ATW58934.1"/>
    </source>
</evidence>